<dbReference type="Proteomes" id="UP000029994">
    <property type="component" value="Unassembled WGS sequence"/>
</dbReference>
<organism evidence="2 3">
    <name type="scientific">Vibrio navarrensis</name>
    <dbReference type="NCBI Taxonomy" id="29495"/>
    <lineage>
        <taxon>Bacteria</taxon>
        <taxon>Pseudomonadati</taxon>
        <taxon>Pseudomonadota</taxon>
        <taxon>Gammaproteobacteria</taxon>
        <taxon>Vibrionales</taxon>
        <taxon>Vibrionaceae</taxon>
        <taxon>Vibrio</taxon>
    </lineage>
</organism>
<sequence>MAFGGFMNNVRNKSISIGVASIFLIPIVVSDYGYAGVKQPFNPAQYDKVITAPNDKTEFISIGHDDSMGARA</sequence>
<feature type="transmembrane region" description="Helical" evidence="1">
    <location>
        <begin position="15"/>
        <end position="35"/>
    </location>
</feature>
<evidence type="ECO:0000313" key="2">
    <source>
        <dbReference type="EMBL" id="KGK09978.1"/>
    </source>
</evidence>
<keyword evidence="1" id="KW-0472">Membrane</keyword>
<keyword evidence="1" id="KW-1133">Transmembrane helix</keyword>
<keyword evidence="3" id="KW-1185">Reference proteome</keyword>
<reference evidence="2 3" key="1">
    <citation type="submission" date="2014-04" db="EMBL/GenBank/DDBJ databases">
        <title>Genome sequencing of Vibrio navarrensis strains.</title>
        <authorList>
            <person name="Gladney L.M."/>
            <person name="Katz L.S."/>
            <person name="Marino-Ramirez L."/>
            <person name="Jordan I.K."/>
        </authorList>
    </citation>
    <scope>NUCLEOTIDE SEQUENCE [LARGE SCALE GENOMIC DNA]</scope>
    <source>
        <strain evidence="2 3">ATCC 51183</strain>
    </source>
</reference>
<accession>A0A099LP47</accession>
<evidence type="ECO:0000256" key="1">
    <source>
        <dbReference type="SAM" id="Phobius"/>
    </source>
</evidence>
<comment type="caution">
    <text evidence="2">The sequence shown here is derived from an EMBL/GenBank/DDBJ whole genome shotgun (WGS) entry which is preliminary data.</text>
</comment>
<proteinExistence type="predicted"/>
<dbReference type="STRING" id="29495.EA26_01095"/>
<evidence type="ECO:0000313" key="3">
    <source>
        <dbReference type="Proteomes" id="UP000029994"/>
    </source>
</evidence>
<keyword evidence="1" id="KW-0812">Transmembrane</keyword>
<gene>
    <name evidence="2" type="ORF">EA26_01095</name>
</gene>
<protein>
    <submittedName>
        <fullName evidence="2">Uncharacterized protein</fullName>
    </submittedName>
</protein>
<dbReference type="AlphaFoldDB" id="A0A099LP47"/>
<dbReference type="EMBL" id="JMCG01000001">
    <property type="protein sequence ID" value="KGK09978.1"/>
    <property type="molecule type" value="Genomic_DNA"/>
</dbReference>
<name>A0A099LP47_9VIBR</name>